<protein>
    <submittedName>
        <fullName evidence="1">Uncharacterized protein</fullName>
    </submittedName>
</protein>
<evidence type="ECO:0000313" key="1">
    <source>
        <dbReference type="EMBL" id="JAD42459.1"/>
    </source>
</evidence>
<dbReference type="EMBL" id="GBRH01255436">
    <property type="protein sequence ID" value="JAD42459.1"/>
    <property type="molecule type" value="Transcribed_RNA"/>
</dbReference>
<organism evidence="1">
    <name type="scientific">Arundo donax</name>
    <name type="common">Giant reed</name>
    <name type="synonym">Donax arundinaceus</name>
    <dbReference type="NCBI Taxonomy" id="35708"/>
    <lineage>
        <taxon>Eukaryota</taxon>
        <taxon>Viridiplantae</taxon>
        <taxon>Streptophyta</taxon>
        <taxon>Embryophyta</taxon>
        <taxon>Tracheophyta</taxon>
        <taxon>Spermatophyta</taxon>
        <taxon>Magnoliopsida</taxon>
        <taxon>Liliopsida</taxon>
        <taxon>Poales</taxon>
        <taxon>Poaceae</taxon>
        <taxon>PACMAD clade</taxon>
        <taxon>Arundinoideae</taxon>
        <taxon>Arundineae</taxon>
        <taxon>Arundo</taxon>
    </lineage>
</organism>
<sequence>MDPLQSPSRSA</sequence>
<reference evidence="1" key="1">
    <citation type="submission" date="2014-09" db="EMBL/GenBank/DDBJ databases">
        <authorList>
            <person name="Magalhaes I.L.F."/>
            <person name="Oliveira U."/>
            <person name="Santos F.R."/>
            <person name="Vidigal T.H.D.A."/>
            <person name="Brescovit A.D."/>
            <person name="Santos A.J."/>
        </authorList>
    </citation>
    <scope>NUCLEOTIDE SEQUENCE</scope>
    <source>
        <tissue evidence="1">Shoot tissue taken approximately 20 cm above the soil surface</tissue>
    </source>
</reference>
<proteinExistence type="predicted"/>
<name>A0A0A8ZST1_ARUDO</name>
<reference evidence="1" key="2">
    <citation type="journal article" date="2015" name="Data Brief">
        <title>Shoot transcriptome of the giant reed, Arundo donax.</title>
        <authorList>
            <person name="Barrero R.A."/>
            <person name="Guerrero F.D."/>
            <person name="Moolhuijzen P."/>
            <person name="Goolsby J.A."/>
            <person name="Tidwell J."/>
            <person name="Bellgard S.E."/>
            <person name="Bellgard M.I."/>
        </authorList>
    </citation>
    <scope>NUCLEOTIDE SEQUENCE</scope>
    <source>
        <tissue evidence="1">Shoot tissue taken approximately 20 cm above the soil surface</tissue>
    </source>
</reference>
<accession>A0A0A8ZST1</accession>